<dbReference type="AlphaFoldDB" id="C8XHQ1"/>
<dbReference type="GO" id="GO:0004359">
    <property type="term" value="F:glutaminase activity"/>
    <property type="evidence" value="ECO:0007669"/>
    <property type="project" value="RHEA"/>
</dbReference>
<feature type="compositionally biased region" description="Acidic residues" evidence="12">
    <location>
        <begin position="565"/>
        <end position="574"/>
    </location>
</feature>
<feature type="domain" description="CTP synthase N-terminal" evidence="14">
    <location>
        <begin position="9"/>
        <end position="277"/>
    </location>
</feature>
<evidence type="ECO:0000313" key="16">
    <source>
        <dbReference type="Proteomes" id="UP000002218"/>
    </source>
</evidence>
<dbReference type="GO" id="GO:0046872">
    <property type="term" value="F:metal ion binding"/>
    <property type="evidence" value="ECO:0007669"/>
    <property type="project" value="UniProtKB-KW"/>
</dbReference>
<feature type="region of interest" description="Amidoligase domain" evidence="11">
    <location>
        <begin position="1"/>
        <end position="277"/>
    </location>
</feature>
<feature type="binding site" evidence="11">
    <location>
        <position position="416"/>
    </location>
    <ligand>
        <name>L-glutamine</name>
        <dbReference type="ChEBI" id="CHEBI:58359"/>
    </ligand>
</feature>
<feature type="binding site" evidence="11">
    <location>
        <begin position="198"/>
        <end position="203"/>
    </location>
    <ligand>
        <name>CTP</name>
        <dbReference type="ChEBI" id="CHEBI:37563"/>
        <note>allosteric inhibitor</note>
    </ligand>
</feature>
<feature type="region of interest" description="Disordered" evidence="12">
    <location>
        <begin position="556"/>
        <end position="583"/>
    </location>
</feature>
<keyword evidence="7 11" id="KW-0460">Magnesium</keyword>
<dbReference type="SUPFAM" id="SSF52540">
    <property type="entry name" value="P-loop containing nucleoside triphosphate hydrolases"/>
    <property type="match status" value="1"/>
</dbReference>
<comment type="function">
    <text evidence="11">Catalyzes the ATP-dependent amination of UTP to CTP with either L-glutamine or ammonia as the source of nitrogen. Regulates intracellular CTP levels through interactions with the four ribonucleotide triphosphates.</text>
</comment>
<feature type="active site" description="Nucleophile; for glutamine hydrolysis" evidence="11">
    <location>
        <position position="392"/>
    </location>
</feature>
<feature type="binding site" evidence="11">
    <location>
        <begin position="393"/>
        <end position="396"/>
    </location>
    <ligand>
        <name>L-glutamine</name>
        <dbReference type="ChEBI" id="CHEBI:58359"/>
    </ligand>
</feature>
<protein>
    <recommendedName>
        <fullName evidence="11">CTP synthase</fullName>
        <ecNumber evidence="11">6.3.4.2</ecNumber>
    </recommendedName>
    <alternativeName>
        <fullName evidence="11">Cytidine 5'-triphosphate synthase</fullName>
    </alternativeName>
    <alternativeName>
        <fullName evidence="11">Cytidine triphosphate synthetase</fullName>
        <shortName evidence="11">CTP synthetase</shortName>
        <shortName evidence="11">CTPS</shortName>
    </alternativeName>
    <alternativeName>
        <fullName evidence="11">UTP--ammonia ligase</fullName>
    </alternativeName>
</protein>
<comment type="caution">
    <text evidence="11">Lacks conserved residue(s) required for the propagation of feature annotation.</text>
</comment>
<feature type="binding site" evidence="11">
    <location>
        <position position="365"/>
    </location>
    <ligand>
        <name>L-glutamine</name>
        <dbReference type="ChEBI" id="CHEBI:58359"/>
    </ligand>
</feature>
<feature type="binding site" evidence="11">
    <location>
        <position position="19"/>
    </location>
    <ligand>
        <name>UTP</name>
        <dbReference type="ChEBI" id="CHEBI:46398"/>
    </ligand>
</feature>
<dbReference type="InterPro" id="IPR017456">
    <property type="entry name" value="CTP_synthase_N"/>
</dbReference>
<dbReference type="MEROPS" id="C26.964"/>
<dbReference type="GO" id="GO:0005829">
    <property type="term" value="C:cytosol"/>
    <property type="evidence" value="ECO:0007669"/>
    <property type="project" value="TreeGrafter"/>
</dbReference>
<dbReference type="Gene3D" id="3.40.50.300">
    <property type="entry name" value="P-loop containing nucleotide triphosphate hydrolases"/>
    <property type="match status" value="1"/>
</dbReference>
<dbReference type="GO" id="GO:0019856">
    <property type="term" value="P:pyrimidine nucleobase biosynthetic process"/>
    <property type="evidence" value="ECO:0007669"/>
    <property type="project" value="TreeGrafter"/>
</dbReference>
<dbReference type="Pfam" id="PF06418">
    <property type="entry name" value="CTP_synth_N"/>
    <property type="match status" value="1"/>
</dbReference>
<feature type="binding site" evidence="11">
    <location>
        <position position="77"/>
    </location>
    <ligand>
        <name>Mg(2+)</name>
        <dbReference type="ChEBI" id="CHEBI:18420"/>
    </ligand>
</feature>
<dbReference type="InterPro" id="IPR033828">
    <property type="entry name" value="GATase1_CTP_Synthase"/>
</dbReference>
<keyword evidence="16" id="KW-1185">Reference proteome</keyword>
<feature type="binding site" evidence="11">
    <location>
        <begin position="20"/>
        <end position="25"/>
    </location>
    <ligand>
        <name>ATP</name>
        <dbReference type="ChEBI" id="CHEBI:30616"/>
    </ligand>
</feature>
<feature type="binding site" evidence="11">
    <location>
        <position position="234"/>
    </location>
    <ligand>
        <name>UTP</name>
        <dbReference type="ChEBI" id="CHEBI:46398"/>
    </ligand>
</feature>
<evidence type="ECO:0000259" key="14">
    <source>
        <dbReference type="Pfam" id="PF06418"/>
    </source>
</evidence>
<dbReference type="GO" id="GO:0044210">
    <property type="term" value="P:'de novo' CTP biosynthetic process"/>
    <property type="evidence" value="ECO:0007669"/>
    <property type="project" value="UniProtKB-UniRule"/>
</dbReference>
<dbReference type="CDD" id="cd01746">
    <property type="entry name" value="GATase1_CTP_Synthase"/>
    <property type="match status" value="1"/>
</dbReference>
<dbReference type="Proteomes" id="UP000002218">
    <property type="component" value="Chromosome"/>
</dbReference>
<dbReference type="PROSITE" id="PS51273">
    <property type="entry name" value="GATASE_TYPE_1"/>
    <property type="match status" value="1"/>
</dbReference>
<keyword evidence="5 11" id="KW-0547">Nucleotide-binding</keyword>
<proteinExistence type="inferred from homology"/>
<comment type="catalytic activity">
    <reaction evidence="10 11">
        <text>UTP + L-glutamine + ATP + H2O = CTP + L-glutamate + ADP + phosphate + 2 H(+)</text>
        <dbReference type="Rhea" id="RHEA:26426"/>
        <dbReference type="ChEBI" id="CHEBI:15377"/>
        <dbReference type="ChEBI" id="CHEBI:15378"/>
        <dbReference type="ChEBI" id="CHEBI:29985"/>
        <dbReference type="ChEBI" id="CHEBI:30616"/>
        <dbReference type="ChEBI" id="CHEBI:37563"/>
        <dbReference type="ChEBI" id="CHEBI:43474"/>
        <dbReference type="ChEBI" id="CHEBI:46398"/>
        <dbReference type="ChEBI" id="CHEBI:58359"/>
        <dbReference type="ChEBI" id="CHEBI:456216"/>
        <dbReference type="EC" id="6.3.4.2"/>
    </reaction>
</comment>
<dbReference type="HAMAP" id="MF_01227">
    <property type="entry name" value="PyrG"/>
    <property type="match status" value="1"/>
</dbReference>
<dbReference type="InParanoid" id="C8XHQ1"/>
<dbReference type="OrthoDB" id="9801107at2"/>
<feature type="binding site" evidence="11">
    <location>
        <position position="77"/>
    </location>
    <ligand>
        <name>ATP</name>
        <dbReference type="ChEBI" id="CHEBI:30616"/>
    </ligand>
</feature>
<feature type="binding site" evidence="11">
    <location>
        <position position="151"/>
    </location>
    <ligand>
        <name>Mg(2+)</name>
        <dbReference type="ChEBI" id="CHEBI:18420"/>
    </ligand>
</feature>
<comment type="activity regulation">
    <text evidence="11">Allosterically activated by GTP, when glutamine is the substrate; GTP has no effect on the reaction when ammonia is the substrate. The allosteric effector GTP functions by stabilizing the protein conformation that binds the tetrahedral intermediate(s) formed during glutamine hydrolysis. Inhibited by the product CTP, via allosteric rather than competitive inhibition.</text>
</comment>
<reference evidence="15 16" key="2">
    <citation type="journal article" date="2010" name="Stand. Genomic Sci.">
        <title>Complete genome sequence of Nakamurella multipartita type strain (Y-104).</title>
        <authorList>
            <person name="Tice H."/>
            <person name="Mayilraj S."/>
            <person name="Sims D."/>
            <person name="Lapidus A."/>
            <person name="Nolan M."/>
            <person name="Lucas S."/>
            <person name="Glavina Del Rio T."/>
            <person name="Copeland A."/>
            <person name="Cheng J.F."/>
            <person name="Meincke L."/>
            <person name="Bruce D."/>
            <person name="Goodwin L."/>
            <person name="Pitluck S."/>
            <person name="Ivanova N."/>
            <person name="Mavromatis K."/>
            <person name="Ovchinnikova G."/>
            <person name="Pati A."/>
            <person name="Chen A."/>
            <person name="Palaniappan K."/>
            <person name="Land M."/>
            <person name="Hauser L."/>
            <person name="Chang Y.J."/>
            <person name="Jeffries C.D."/>
            <person name="Detter J.C."/>
            <person name="Brettin T."/>
            <person name="Rohde M."/>
            <person name="Goker M."/>
            <person name="Bristow J."/>
            <person name="Eisen J.A."/>
            <person name="Markowitz V."/>
            <person name="Hugenholtz P."/>
            <person name="Kyrpides N.C."/>
            <person name="Klenk H.P."/>
            <person name="Chen F."/>
        </authorList>
    </citation>
    <scope>NUCLEOTIDE SEQUENCE [LARGE SCALE GENOMIC DNA]</scope>
    <source>
        <strain evidence="16">ATCC 700099 / DSM 44233 / CIP 104796 / JCM 9543 / NBRC 105858 / Y-104</strain>
    </source>
</reference>
<dbReference type="eggNOG" id="COG0504">
    <property type="taxonomic scope" value="Bacteria"/>
</dbReference>
<dbReference type="InterPro" id="IPR027417">
    <property type="entry name" value="P-loop_NTPase"/>
</dbReference>
<evidence type="ECO:0000256" key="10">
    <source>
        <dbReference type="ARBA" id="ARBA00047781"/>
    </source>
</evidence>
<evidence type="ECO:0000256" key="2">
    <source>
        <dbReference type="ARBA" id="ARBA00007533"/>
    </source>
</evidence>
<dbReference type="EC" id="6.3.4.2" evidence="11"/>
<dbReference type="NCBIfam" id="TIGR00337">
    <property type="entry name" value="PyrG"/>
    <property type="match status" value="1"/>
</dbReference>
<dbReference type="GO" id="GO:0042802">
    <property type="term" value="F:identical protein binding"/>
    <property type="evidence" value="ECO:0007669"/>
    <property type="project" value="TreeGrafter"/>
</dbReference>
<comment type="subunit">
    <text evidence="11">Homotetramer.</text>
</comment>
<evidence type="ECO:0000256" key="9">
    <source>
        <dbReference type="ARBA" id="ARBA00022975"/>
    </source>
</evidence>
<evidence type="ECO:0000256" key="1">
    <source>
        <dbReference type="ARBA" id="ARBA00005171"/>
    </source>
</evidence>
<comment type="miscellaneous">
    <text evidence="11">CTPSs have evolved a hybrid strategy for distinguishing between UTP and CTP. The overlapping regions of the product feedback inhibitory and substrate sites recognize a common feature in both compounds, the triphosphate moiety. To differentiate isosteric substrate and product pyrimidine rings, an additional pocket far from the expected kinase/ligase catalytic site, specifically recognizes the cytosine and ribose portions of the product inhibitor.</text>
</comment>
<dbReference type="EMBL" id="CP001737">
    <property type="protein sequence ID" value="ACV80354.1"/>
    <property type="molecule type" value="Genomic_DNA"/>
</dbReference>
<evidence type="ECO:0000256" key="8">
    <source>
        <dbReference type="ARBA" id="ARBA00022962"/>
    </source>
</evidence>
<keyword evidence="6 11" id="KW-0067">ATP-binding</keyword>
<evidence type="ECO:0000256" key="6">
    <source>
        <dbReference type="ARBA" id="ARBA00022840"/>
    </source>
</evidence>
<dbReference type="GO" id="GO:0097268">
    <property type="term" value="C:cytoophidium"/>
    <property type="evidence" value="ECO:0007669"/>
    <property type="project" value="UniProtKB-ARBA"/>
</dbReference>
<dbReference type="UniPathway" id="UPA00159">
    <property type="reaction ID" value="UER00277"/>
</dbReference>
<feature type="binding site" evidence="11">
    <location>
        <begin position="198"/>
        <end position="203"/>
    </location>
    <ligand>
        <name>UTP</name>
        <dbReference type="ChEBI" id="CHEBI:46398"/>
    </ligand>
</feature>
<keyword evidence="8 11" id="KW-0315">Glutamine amidotransferase</keyword>
<dbReference type="GO" id="GO:0005524">
    <property type="term" value="F:ATP binding"/>
    <property type="evidence" value="ECO:0007669"/>
    <property type="project" value="UniProtKB-KW"/>
</dbReference>
<dbReference type="InterPro" id="IPR017926">
    <property type="entry name" value="GATASE"/>
</dbReference>
<evidence type="ECO:0000256" key="7">
    <source>
        <dbReference type="ARBA" id="ARBA00022842"/>
    </source>
</evidence>
<dbReference type="RefSeq" id="WP_015749179.1">
    <property type="nucleotide sequence ID" value="NC_013235.1"/>
</dbReference>
<dbReference type="NCBIfam" id="NF003792">
    <property type="entry name" value="PRK05380.1"/>
    <property type="match status" value="1"/>
</dbReference>
<dbReference type="Pfam" id="PF00117">
    <property type="entry name" value="GATase"/>
    <property type="match status" value="1"/>
</dbReference>
<organism evidence="15 16">
    <name type="scientific">Nakamurella multipartita (strain ATCC 700099 / DSM 44233 / CIP 104796 / JCM 9543 / NBRC 105858 / Y-104)</name>
    <name type="common">Microsphaera multipartita</name>
    <dbReference type="NCBI Taxonomy" id="479431"/>
    <lineage>
        <taxon>Bacteria</taxon>
        <taxon>Bacillati</taxon>
        <taxon>Actinomycetota</taxon>
        <taxon>Actinomycetes</taxon>
        <taxon>Nakamurellales</taxon>
        <taxon>Nakamurellaceae</taxon>
        <taxon>Nakamurella</taxon>
    </lineage>
</organism>
<evidence type="ECO:0000259" key="13">
    <source>
        <dbReference type="Pfam" id="PF00117"/>
    </source>
</evidence>
<reference evidence="16" key="1">
    <citation type="submission" date="2009-09" db="EMBL/GenBank/DDBJ databases">
        <title>The complete genome of Nakamurella multipartita DSM 44233.</title>
        <authorList>
            <consortium name="US DOE Joint Genome Institute (JGI-PGF)"/>
            <person name="Lucas S."/>
            <person name="Copeland A."/>
            <person name="Lapidus A."/>
            <person name="Glavina del Rio T."/>
            <person name="Dalin E."/>
            <person name="Tice H."/>
            <person name="Bruce D."/>
            <person name="Goodwin L."/>
            <person name="Pitluck S."/>
            <person name="Kyrpides N."/>
            <person name="Mavromatis K."/>
            <person name="Ivanova N."/>
            <person name="Ovchinnikova G."/>
            <person name="Sims D."/>
            <person name="Meincke L."/>
            <person name="Brettin T."/>
            <person name="Detter J.C."/>
            <person name="Han C."/>
            <person name="Larimer F."/>
            <person name="Land M."/>
            <person name="Hauser L."/>
            <person name="Markowitz V."/>
            <person name="Cheng J.-F."/>
            <person name="Hugenholtz P."/>
            <person name="Woyke T."/>
            <person name="Wu D."/>
            <person name="Klenk H.-P."/>
            <person name="Eisen J.A."/>
        </authorList>
    </citation>
    <scope>NUCLEOTIDE SEQUENCE [LARGE SCALE GENOMIC DNA]</scope>
    <source>
        <strain evidence="16">ATCC 700099 / DSM 44233 / CIP 104796 / JCM 9543 / NBRC 105858 / Y-104</strain>
    </source>
</reference>
<dbReference type="PANTHER" id="PTHR11550:SF0">
    <property type="entry name" value="CTP SYNTHASE-RELATED"/>
    <property type="match status" value="1"/>
</dbReference>
<dbReference type="PANTHER" id="PTHR11550">
    <property type="entry name" value="CTP SYNTHASE"/>
    <property type="match status" value="1"/>
</dbReference>
<keyword evidence="9 11" id="KW-0665">Pyrimidine biosynthesis</keyword>
<comment type="catalytic activity">
    <reaction evidence="11">
        <text>UTP + NH4(+) + ATP = CTP + ADP + phosphate + 2 H(+)</text>
        <dbReference type="Rhea" id="RHEA:16597"/>
        <dbReference type="ChEBI" id="CHEBI:15378"/>
        <dbReference type="ChEBI" id="CHEBI:28938"/>
        <dbReference type="ChEBI" id="CHEBI:30616"/>
        <dbReference type="ChEBI" id="CHEBI:37563"/>
        <dbReference type="ChEBI" id="CHEBI:43474"/>
        <dbReference type="ChEBI" id="CHEBI:46398"/>
        <dbReference type="ChEBI" id="CHEBI:456216"/>
    </reaction>
</comment>
<gene>
    <name evidence="11" type="primary">pyrG</name>
    <name evidence="15" type="ordered locus">Namu_4064</name>
</gene>
<evidence type="ECO:0000256" key="12">
    <source>
        <dbReference type="SAM" id="MobiDB-lite"/>
    </source>
</evidence>
<evidence type="ECO:0000256" key="4">
    <source>
        <dbReference type="ARBA" id="ARBA00022723"/>
    </source>
</evidence>
<dbReference type="KEGG" id="nml:Namu_4064"/>
<feature type="active site" evidence="11">
    <location>
        <position position="524"/>
    </location>
</feature>
<evidence type="ECO:0000256" key="3">
    <source>
        <dbReference type="ARBA" id="ARBA00022598"/>
    </source>
</evidence>
<dbReference type="Gene3D" id="3.40.50.880">
    <property type="match status" value="1"/>
</dbReference>
<dbReference type="STRING" id="479431.Namu_4064"/>
<accession>C8XHQ1</accession>
<keyword evidence="3 11" id="KW-0436">Ligase</keyword>
<comment type="catalytic activity">
    <reaction evidence="11">
        <text>L-glutamine + H2O = L-glutamate + NH4(+)</text>
        <dbReference type="Rhea" id="RHEA:15889"/>
        <dbReference type="ChEBI" id="CHEBI:15377"/>
        <dbReference type="ChEBI" id="CHEBI:28938"/>
        <dbReference type="ChEBI" id="CHEBI:29985"/>
        <dbReference type="ChEBI" id="CHEBI:58359"/>
    </reaction>
</comment>
<dbReference type="HOGENOM" id="CLU_011675_5_0_11"/>
<feature type="binding site" evidence="11">
    <location>
        <position position="234"/>
    </location>
    <ligand>
        <name>CTP</name>
        <dbReference type="ChEBI" id="CHEBI:37563"/>
        <note>allosteric inhibitor</note>
    </ligand>
</feature>
<evidence type="ECO:0000313" key="15">
    <source>
        <dbReference type="EMBL" id="ACV80354.1"/>
    </source>
</evidence>
<dbReference type="FunCoup" id="C8XHQ1">
    <property type="interactions" value="425"/>
</dbReference>
<feature type="binding site" evidence="11">
    <location>
        <position position="477"/>
    </location>
    <ligand>
        <name>L-glutamine</name>
        <dbReference type="ChEBI" id="CHEBI:58359"/>
    </ligand>
</feature>
<dbReference type="FunFam" id="3.40.50.880:FF:000002">
    <property type="entry name" value="CTP synthase"/>
    <property type="match status" value="1"/>
</dbReference>
<comment type="pathway">
    <text evidence="1 11">Pyrimidine metabolism; CTP biosynthesis via de novo pathway; CTP from UDP: step 2/2.</text>
</comment>
<keyword evidence="4 11" id="KW-0479">Metal-binding</keyword>
<feature type="domain" description="Glutamine amidotransferase" evidence="13">
    <location>
        <begin position="312"/>
        <end position="543"/>
    </location>
</feature>
<dbReference type="GO" id="GO:0003883">
    <property type="term" value="F:CTP synthase activity"/>
    <property type="evidence" value="ECO:0007669"/>
    <property type="project" value="UniProtKB-UniRule"/>
</dbReference>
<feature type="active site" evidence="11">
    <location>
        <position position="526"/>
    </location>
</feature>
<evidence type="ECO:0000256" key="11">
    <source>
        <dbReference type="HAMAP-Rule" id="MF_01227"/>
    </source>
</evidence>
<dbReference type="FunFam" id="3.40.50.300:FF:000009">
    <property type="entry name" value="CTP synthase"/>
    <property type="match status" value="1"/>
</dbReference>
<sequence length="583" mass="62933">MAISPRITKHIFVTGGVASSLGKGLTASSLGRLLTSRGLRVTMQKLDPYINVDPGTMNPFQHGEVFVTEDGAETDLDIGHYERFLDRNLSADANVTTGKVYSRVIARERRGEYLGDTVQVIPHITNELKERIRAMADPDPDGQAPDVVITEIGGTVGDIESLPFLEAARQVRHDLGREHVFFLHVSLVPYLAPSGELKTKPTQHSVAALRNIGIQPDALICRSDRDIPENLKRKISLMCDVDAEAVISTPDAPSIYDIPRVLHREGLDAYVVRRLNLSFHDVDWTTWGGLLERVHHPAETVRIAVVGKYIDLPDAYLSVTEALRAGGFGNNARAEIVWVASDDCITPAGAAAALSDVQGVLIPGGFGVRGIEGKLGAITFARVNRIPILGLCLGLQCMVIEVARSLAGLGGANSAEFDANAADPVIATMADQHDVVAGAKDMGGTMRLGSYPARLTPGSLVAEIYGSTSVTERHRHRYEVNNAYRDVLEAAGLHLSGTSPDSSLVEFVELDRELHPFMVATQAHPEFKSRPTRPHPLFASFVRAALDYLESERLPILGTDRDGEPADPESEADPDPAAALVAG</sequence>
<dbReference type="InterPro" id="IPR029062">
    <property type="entry name" value="Class_I_gatase-like"/>
</dbReference>
<feature type="binding site" evidence="11">
    <location>
        <position position="19"/>
    </location>
    <ligand>
        <name>CTP</name>
        <dbReference type="ChEBI" id="CHEBI:37563"/>
        <note>allosteric inhibitor</note>
    </ligand>
</feature>
<dbReference type="SUPFAM" id="SSF52317">
    <property type="entry name" value="Class I glutamine amidotransferase-like"/>
    <property type="match status" value="1"/>
</dbReference>
<feature type="binding site" evidence="11">
    <location>
        <position position="252"/>
    </location>
    <ligand>
        <name>ATP</name>
        <dbReference type="ChEBI" id="CHEBI:30616"/>
    </ligand>
</feature>
<feature type="binding site" evidence="11">
    <location>
        <begin position="158"/>
        <end position="160"/>
    </location>
    <ligand>
        <name>CTP</name>
        <dbReference type="ChEBI" id="CHEBI:37563"/>
        <note>allosteric inhibitor</note>
    </ligand>
</feature>
<name>C8XHQ1_NAKMY</name>
<dbReference type="InterPro" id="IPR004468">
    <property type="entry name" value="CTP_synthase"/>
</dbReference>
<comment type="similarity">
    <text evidence="2 11">Belongs to the CTP synthase family.</text>
</comment>
<evidence type="ECO:0000256" key="5">
    <source>
        <dbReference type="ARBA" id="ARBA00022741"/>
    </source>
</evidence>
<dbReference type="CDD" id="cd03113">
    <property type="entry name" value="CTPS_N"/>
    <property type="match status" value="1"/>
</dbReference>